<proteinExistence type="predicted"/>
<dbReference type="Proteomes" id="UP000220922">
    <property type="component" value="Unassembled WGS sequence"/>
</dbReference>
<evidence type="ECO:0000256" key="1">
    <source>
        <dbReference type="SAM" id="MobiDB-lite"/>
    </source>
</evidence>
<organism evidence="2 3">
    <name type="scientific">Candidatus Chloroploca asiatica</name>
    <dbReference type="NCBI Taxonomy" id="1506545"/>
    <lineage>
        <taxon>Bacteria</taxon>
        <taxon>Bacillati</taxon>
        <taxon>Chloroflexota</taxon>
        <taxon>Chloroflexia</taxon>
        <taxon>Chloroflexales</taxon>
        <taxon>Chloroflexineae</taxon>
        <taxon>Oscillochloridaceae</taxon>
        <taxon>Candidatus Chloroploca</taxon>
    </lineage>
</organism>
<comment type="caution">
    <text evidence="2">The sequence shown here is derived from an EMBL/GenBank/DDBJ whole genome shotgun (WGS) entry which is preliminary data.</text>
</comment>
<evidence type="ECO:0000313" key="3">
    <source>
        <dbReference type="Proteomes" id="UP000220922"/>
    </source>
</evidence>
<gene>
    <name evidence="2" type="ORF">A9Q02_21465</name>
</gene>
<dbReference type="OrthoDB" id="9818210at2"/>
<accession>A0A2H3KR29</accession>
<name>A0A2H3KR29_9CHLR</name>
<evidence type="ECO:0000313" key="2">
    <source>
        <dbReference type="EMBL" id="PDW00937.1"/>
    </source>
</evidence>
<sequence length="270" mass="30401">MNTFATRIATVETPTVNDATPTTPAIWWYHGNKPAKTPGIFYVKGTALQQEPTEPWVPSQRFEHEVGFETRTLHLALITWRQQPYHVVEIVSGGEKRKDRRYLAAWEPGAQIHTEIVCLAEGITEPVVWSFHGMTGRAVMGKTGLFNAYRNGLLREAEQIAGKRLPLWTFWLPLSTLVNAKHQVVYTDTGHGSLVTLPMLALPEAANQTLMDDLFVGEAWVTYGYEVRAQFEDWRHQRRGLNGTMNGHGHPNGHGADVIEEPLADEEVPR</sequence>
<dbReference type="EMBL" id="LYXE01000022">
    <property type="protein sequence ID" value="PDW00937.1"/>
    <property type="molecule type" value="Genomic_DNA"/>
</dbReference>
<dbReference type="RefSeq" id="WP_097650655.1">
    <property type="nucleotide sequence ID" value="NZ_LYXE01000022.1"/>
</dbReference>
<dbReference type="AlphaFoldDB" id="A0A2H3KR29"/>
<reference evidence="2 3" key="1">
    <citation type="submission" date="2016-05" db="EMBL/GenBank/DDBJ databases">
        <authorList>
            <person name="Lavstsen T."/>
            <person name="Jespersen J.S."/>
        </authorList>
    </citation>
    <scope>NUCLEOTIDE SEQUENCE [LARGE SCALE GENOMIC DNA]</scope>
    <source>
        <strain evidence="2 3">B7-9</strain>
    </source>
</reference>
<feature type="region of interest" description="Disordered" evidence="1">
    <location>
        <begin position="242"/>
        <end position="270"/>
    </location>
</feature>
<keyword evidence="3" id="KW-1185">Reference proteome</keyword>
<feature type="compositionally biased region" description="Acidic residues" evidence="1">
    <location>
        <begin position="258"/>
        <end position="270"/>
    </location>
</feature>
<protein>
    <submittedName>
        <fullName evidence="2">Uncharacterized protein</fullName>
    </submittedName>
</protein>